<reference evidence="2 3" key="1">
    <citation type="submission" date="2016-11" db="EMBL/GenBank/DDBJ databases">
        <authorList>
            <person name="Jaros S."/>
            <person name="Januszkiewicz K."/>
            <person name="Wedrychowicz H."/>
        </authorList>
    </citation>
    <scope>NUCLEOTIDE SEQUENCE [LARGE SCALE GENOMIC DNA]</scope>
    <source>
        <strain evidence="2 3">DSM 19022</strain>
    </source>
</reference>
<evidence type="ECO:0000313" key="3">
    <source>
        <dbReference type="Proteomes" id="UP000184442"/>
    </source>
</evidence>
<keyword evidence="3" id="KW-1185">Reference proteome</keyword>
<dbReference type="AlphaFoldDB" id="A0A1M6FFI6"/>
<keyword evidence="1" id="KW-1133">Transmembrane helix</keyword>
<protein>
    <submittedName>
        <fullName evidence="2">ABC-2 family transporter protein</fullName>
    </submittedName>
</protein>
<dbReference type="STRING" id="1122184.SAMN02745176_01935"/>
<feature type="transmembrane region" description="Helical" evidence="1">
    <location>
        <begin position="189"/>
        <end position="214"/>
    </location>
</feature>
<name>A0A1M6FFI6_9FIRM</name>
<sequence>MFNLVIKDILIQKKQLIFSLVYLVFILVTFQGMGEAMFPMGLVAMAYMLSMTACAYEEKNRSDLLLNSLPIKRESIVASKYLSVFVYTLMVTALYEAMVIIINILNIPLKTFPLSLEMFIGGLVAVCSMTGIYFPIYFKFGYMKMRVANFVLFFLFFFGSSYMTHFLNSNHDSLLVNGIINFFNTQSDITISLVLLIIIAVYMLLSFLLSAWFYNRREF</sequence>
<feature type="transmembrane region" description="Helical" evidence="1">
    <location>
        <begin position="118"/>
        <end position="138"/>
    </location>
</feature>
<dbReference type="Proteomes" id="UP000184442">
    <property type="component" value="Unassembled WGS sequence"/>
</dbReference>
<feature type="transmembrane region" description="Helical" evidence="1">
    <location>
        <begin position="38"/>
        <end position="56"/>
    </location>
</feature>
<organism evidence="2 3">
    <name type="scientific">Lutispora thermophila DSM 19022</name>
    <dbReference type="NCBI Taxonomy" id="1122184"/>
    <lineage>
        <taxon>Bacteria</taxon>
        <taxon>Bacillati</taxon>
        <taxon>Bacillota</taxon>
        <taxon>Clostridia</taxon>
        <taxon>Lutisporales</taxon>
        <taxon>Lutisporaceae</taxon>
        <taxon>Lutispora</taxon>
    </lineage>
</organism>
<feature type="transmembrane region" description="Helical" evidence="1">
    <location>
        <begin position="16"/>
        <end position="32"/>
    </location>
</feature>
<feature type="transmembrane region" description="Helical" evidence="1">
    <location>
        <begin position="81"/>
        <end position="106"/>
    </location>
</feature>
<dbReference type="PANTHER" id="PTHR41309:SF2">
    <property type="entry name" value="MEMBRANE PROTEIN"/>
    <property type="match status" value="1"/>
</dbReference>
<evidence type="ECO:0000256" key="1">
    <source>
        <dbReference type="SAM" id="Phobius"/>
    </source>
</evidence>
<dbReference type="Pfam" id="PF13346">
    <property type="entry name" value="ABC2_membrane_5"/>
    <property type="match status" value="1"/>
</dbReference>
<dbReference type="PANTHER" id="PTHR41309">
    <property type="entry name" value="MEMBRANE PROTEIN-RELATED"/>
    <property type="match status" value="1"/>
</dbReference>
<keyword evidence="1" id="KW-0812">Transmembrane</keyword>
<evidence type="ECO:0000313" key="2">
    <source>
        <dbReference type="EMBL" id="SHI96417.1"/>
    </source>
</evidence>
<dbReference type="EMBL" id="FQZS01000012">
    <property type="protein sequence ID" value="SHI96417.1"/>
    <property type="molecule type" value="Genomic_DNA"/>
</dbReference>
<dbReference type="RefSeq" id="WP_073026001.1">
    <property type="nucleotide sequence ID" value="NZ_FQZS01000012.1"/>
</dbReference>
<keyword evidence="1" id="KW-0472">Membrane</keyword>
<dbReference type="InterPro" id="IPR025699">
    <property type="entry name" value="ABC2_memb-like"/>
</dbReference>
<dbReference type="OrthoDB" id="2917865at2"/>
<accession>A0A1M6FFI6</accession>
<proteinExistence type="predicted"/>
<feature type="transmembrane region" description="Helical" evidence="1">
    <location>
        <begin position="150"/>
        <end position="169"/>
    </location>
</feature>
<gene>
    <name evidence="2" type="ORF">SAMN02745176_01935</name>
</gene>